<sequence>MVDTTAPNKPSIETVFDDQGDKQGNLVAGDTTDDARPTISGKAEAGSTVTIFDGRTPIGTAVANASGTWTFTPSTPLANGAHSLSVTATDTAGNVSAASDSFGFSVVAGDAPAMPTITAVVDDVGGKQGNLAEGDVTDDNQPTLTGTAPAGSTVTLFDKGAQIGSVTANAQGQWTFTPSSALVDGDHVFTATATNAAGNVSPSTGLFPITVDTQAPARPVIDSAEDNVGAVQGPISSGSRTDDTTPTLSGKGEAGSVVHVYDNGKLLGSATVNGQGNWSYTPTTPLDEGQHSFTVTSEDKAGNISTTSDPYVVIVDDPVPTQIATVTSMGKDSGISSTDWLTNDGSAGRLMQGTLSAALAANQSLQVSTDGGRTWVNARVDGLNWVAQDNLAHSNNWRIETRVVGSSGQFGNVTSQSVELDTEAPAAPTAIERIFVGPEADKYVTLVTFKPGSMTVGDTLVLEVGGRDYSKLLNAQEISLGKAFVHNYSDGPIKAAFVDKAGNISDSLIYVPKEQKITKIDFEDSRGATINSGQYIPGTGVKLVGNLPMTIEKQQVPSGNGTMGLWVGKGYNHLLTQFVLDEGVSKVQFDFSAESSMAPMYVAFFDKSGAEIGRQNIPAATTENHKGKVDFSAPTGKEIFSFHYATPGGDRAGSYIDNIQLTSGVQFDSQTIPPSLVQNIQSDAQVYYGGDGNNTFNLATPTTLSGSKAGIEGGGGLDILKLTGANVTLDLTKLPGKVSSVEVFDITGIGNNTLNLSLTDVLENGAKDLFMTDDRVQLMVKGNLGDQVNLSDLLGADGMDTGDWGAKGQMTSGGVTYNVYQHSGMDAELLVQQNVQVNLV</sequence>
<feature type="domain" description="Bacterial Ig-like" evidence="2">
    <location>
        <begin position="239"/>
        <end position="316"/>
    </location>
</feature>
<feature type="region of interest" description="Disordered" evidence="1">
    <location>
        <begin position="1"/>
        <end position="40"/>
    </location>
</feature>
<evidence type="ECO:0000259" key="2">
    <source>
        <dbReference type="Pfam" id="PF19077"/>
    </source>
</evidence>
<accession>A0AAJ0ZJD3</accession>
<comment type="caution">
    <text evidence="3">The sequence shown here is derived from an EMBL/GenBank/DDBJ whole genome shotgun (WGS) entry which is preliminary data.</text>
</comment>
<reference evidence="3" key="1">
    <citation type="submission" date="2020-12" db="EMBL/GenBank/DDBJ databases">
        <title>Generalized mutagenesis with transposon Tn5. A laboratory procedure for the identification of genes responsible for a bacterial phenotype and its regulation, illustrated with phenazine production in Pseudomonas chlororaphis.</title>
        <authorList>
            <person name="Muzio F."/>
            <person name="Sobrero P."/>
            <person name="Agaras B."/>
            <person name="Valverde C."/>
        </authorList>
    </citation>
    <scope>NUCLEOTIDE SEQUENCE</scope>
    <source>
        <strain evidence="3">SMMP3</strain>
    </source>
</reference>
<dbReference type="AlphaFoldDB" id="A0AAJ0ZJD3"/>
<dbReference type="NCBIfam" id="NF033510">
    <property type="entry name" value="Ca_tandemer"/>
    <property type="match status" value="3"/>
</dbReference>
<dbReference type="Proteomes" id="UP000787568">
    <property type="component" value="Unassembled WGS sequence"/>
</dbReference>
<proteinExistence type="predicted"/>
<feature type="domain" description="Bacterial Ig-like" evidence="2">
    <location>
        <begin position="129"/>
        <end position="213"/>
    </location>
</feature>
<evidence type="ECO:0000313" key="4">
    <source>
        <dbReference type="Proteomes" id="UP000787568"/>
    </source>
</evidence>
<feature type="compositionally biased region" description="Polar residues" evidence="1">
    <location>
        <begin position="234"/>
        <end position="248"/>
    </location>
</feature>
<name>A0AAJ0ZJD3_9PSED</name>
<dbReference type="EMBL" id="JAEEFW010000004">
    <property type="protein sequence ID" value="MBU4633448.1"/>
    <property type="molecule type" value="Genomic_DNA"/>
</dbReference>
<dbReference type="Pfam" id="PF19077">
    <property type="entry name" value="Big_13"/>
    <property type="match status" value="3"/>
</dbReference>
<feature type="region of interest" description="Disordered" evidence="1">
    <location>
        <begin position="230"/>
        <end position="253"/>
    </location>
</feature>
<organism evidence="3 4">
    <name type="scientific">Pseudomonas chlororaphis subsp. aurantiaca</name>
    <dbReference type="NCBI Taxonomy" id="86192"/>
    <lineage>
        <taxon>Bacteria</taxon>
        <taxon>Pseudomonadati</taxon>
        <taxon>Pseudomonadota</taxon>
        <taxon>Gammaproteobacteria</taxon>
        <taxon>Pseudomonadales</taxon>
        <taxon>Pseudomonadaceae</taxon>
        <taxon>Pseudomonas</taxon>
    </lineage>
</organism>
<dbReference type="InterPro" id="IPR044016">
    <property type="entry name" value="Big_13"/>
</dbReference>
<feature type="domain" description="Bacterial Ig-like" evidence="2">
    <location>
        <begin position="19"/>
        <end position="102"/>
    </location>
</feature>
<evidence type="ECO:0000256" key="1">
    <source>
        <dbReference type="SAM" id="MobiDB-lite"/>
    </source>
</evidence>
<protein>
    <recommendedName>
        <fullName evidence="2">Bacterial Ig-like domain-containing protein</fullName>
    </recommendedName>
</protein>
<evidence type="ECO:0000313" key="3">
    <source>
        <dbReference type="EMBL" id="MBU4633448.1"/>
    </source>
</evidence>
<gene>
    <name evidence="3" type="ORF">I8747_11630</name>
</gene>